<accession>A0A1Y3EZ89</accession>
<dbReference type="AlphaFoldDB" id="A0A1Y3EZ89"/>
<comment type="caution">
    <text evidence="1">The sequence shown here is derived from an EMBL/GenBank/DDBJ whole genome shotgun (WGS) entry which is preliminary data.</text>
</comment>
<proteinExistence type="predicted"/>
<name>A0A1Y3EZ89_9BILA</name>
<evidence type="ECO:0000313" key="2">
    <source>
        <dbReference type="Proteomes" id="UP000243006"/>
    </source>
</evidence>
<reference evidence="1 2" key="1">
    <citation type="submission" date="2015-04" db="EMBL/GenBank/DDBJ databases">
        <title>Draft genome of the roundworm Trichinella nativa.</title>
        <authorList>
            <person name="Mitreva M."/>
        </authorList>
    </citation>
    <scope>NUCLEOTIDE SEQUENCE [LARGE SCALE GENOMIC DNA]</scope>
    <source>
        <strain evidence="1 2">ISS45</strain>
    </source>
</reference>
<protein>
    <submittedName>
        <fullName evidence="1">Uncharacterized protein</fullName>
    </submittedName>
</protein>
<organism evidence="1 2">
    <name type="scientific">Trichinella nativa</name>
    <dbReference type="NCBI Taxonomy" id="6335"/>
    <lineage>
        <taxon>Eukaryota</taxon>
        <taxon>Metazoa</taxon>
        <taxon>Ecdysozoa</taxon>
        <taxon>Nematoda</taxon>
        <taxon>Enoplea</taxon>
        <taxon>Dorylaimia</taxon>
        <taxon>Trichinellida</taxon>
        <taxon>Trichinellidae</taxon>
        <taxon>Trichinella</taxon>
    </lineage>
</organism>
<feature type="non-terminal residue" evidence="1">
    <location>
        <position position="108"/>
    </location>
</feature>
<evidence type="ECO:0000313" key="1">
    <source>
        <dbReference type="EMBL" id="OUC49186.1"/>
    </source>
</evidence>
<dbReference type="Proteomes" id="UP000243006">
    <property type="component" value="Unassembled WGS sequence"/>
</dbReference>
<sequence>MRFSYASVTQNSLRGSKKLNALKKTSTQTIPLVNGSENEAFSADKKRNTVCTCIMLDDIFLVDNNNHDHDKLNSKNNTVSIVANVDQYSPSQMVSEEAISCAVKFLSQ</sequence>
<dbReference type="EMBL" id="LVZM01001452">
    <property type="protein sequence ID" value="OUC49186.1"/>
    <property type="molecule type" value="Genomic_DNA"/>
</dbReference>
<gene>
    <name evidence="1" type="ORF">D917_05628</name>
</gene>